<reference evidence="2" key="1">
    <citation type="submission" date="2021-01" db="EMBL/GenBank/DDBJ databases">
        <title>Modified the classification status of verrucomicrobia.</title>
        <authorList>
            <person name="Feng X."/>
        </authorList>
    </citation>
    <scope>NUCLEOTIDE SEQUENCE</scope>
    <source>
        <strain evidence="2">KCTC 22041</strain>
    </source>
</reference>
<accession>A0A934S441</accession>
<evidence type="ECO:0000256" key="1">
    <source>
        <dbReference type="SAM" id="SignalP"/>
    </source>
</evidence>
<evidence type="ECO:0000313" key="2">
    <source>
        <dbReference type="EMBL" id="MBK1881957.1"/>
    </source>
</evidence>
<keyword evidence="1" id="KW-0732">Signal</keyword>
<sequence>MNMHSLIIVLLTVFSIVARADDDLRSGAPKDCYLYSWGKGPNWTAKVSTEFRLSLLNRQMPHVDDQFSKPTEKALTWIDRQKEPTVTTIATVEGRKVIQVVYTEEGSFGKIIGTILLAIETAHDSEWFSPFFGAQPELYRGQFVSGKDVAFGYVATLEWSGTGAMRSHYLFDLRKQYPEIVATISAGRVTQIEFKTEAEYNEALKIFDREADLLSGVIPSQKMQ</sequence>
<comment type="caution">
    <text evidence="2">The sequence shown here is derived from an EMBL/GenBank/DDBJ whole genome shotgun (WGS) entry which is preliminary data.</text>
</comment>
<dbReference type="Proteomes" id="UP000603141">
    <property type="component" value="Unassembled WGS sequence"/>
</dbReference>
<keyword evidence="3" id="KW-1185">Reference proteome</keyword>
<name>A0A934S441_9BACT</name>
<gene>
    <name evidence="2" type="ORF">JIN85_05995</name>
</gene>
<feature type="chain" id="PRO_5037474612" evidence="1">
    <location>
        <begin position="21"/>
        <end position="224"/>
    </location>
</feature>
<evidence type="ECO:0000313" key="3">
    <source>
        <dbReference type="Proteomes" id="UP000603141"/>
    </source>
</evidence>
<dbReference type="AlphaFoldDB" id="A0A934S441"/>
<organism evidence="2 3">
    <name type="scientific">Luteolibacter pohnpeiensis</name>
    <dbReference type="NCBI Taxonomy" id="454153"/>
    <lineage>
        <taxon>Bacteria</taxon>
        <taxon>Pseudomonadati</taxon>
        <taxon>Verrucomicrobiota</taxon>
        <taxon>Verrucomicrobiia</taxon>
        <taxon>Verrucomicrobiales</taxon>
        <taxon>Verrucomicrobiaceae</taxon>
        <taxon>Luteolibacter</taxon>
    </lineage>
</organism>
<dbReference type="EMBL" id="JAENIJ010000007">
    <property type="protein sequence ID" value="MBK1881957.1"/>
    <property type="molecule type" value="Genomic_DNA"/>
</dbReference>
<feature type="signal peptide" evidence="1">
    <location>
        <begin position="1"/>
        <end position="20"/>
    </location>
</feature>
<proteinExistence type="predicted"/>
<protein>
    <submittedName>
        <fullName evidence="2">Uncharacterized protein</fullName>
    </submittedName>
</protein>